<dbReference type="PROSITE" id="PS51679">
    <property type="entry name" value="SAM_MT_C5"/>
    <property type="match status" value="1"/>
</dbReference>
<keyword evidence="8" id="KW-0614">Plasmid</keyword>
<evidence type="ECO:0000256" key="3">
    <source>
        <dbReference type="ARBA" id="ARBA00022679"/>
    </source>
</evidence>
<dbReference type="SUPFAM" id="SSF53335">
    <property type="entry name" value="S-adenosyl-L-methionine-dependent methyltransferases"/>
    <property type="match status" value="1"/>
</dbReference>
<evidence type="ECO:0000313" key="8">
    <source>
        <dbReference type="EMBL" id="AUG55275.1"/>
    </source>
</evidence>
<dbReference type="Proteomes" id="UP000233458">
    <property type="component" value="Plasmid pCSC3H3"/>
</dbReference>
<accession>A0ABN5FLM5</accession>
<name>A0ABN5FLM5_9PROT</name>
<organism evidence="8 9">
    <name type="scientific">Thalassospira marina</name>
    <dbReference type="NCBI Taxonomy" id="2048283"/>
    <lineage>
        <taxon>Bacteria</taxon>
        <taxon>Pseudomonadati</taxon>
        <taxon>Pseudomonadota</taxon>
        <taxon>Alphaproteobacteria</taxon>
        <taxon>Rhodospirillales</taxon>
        <taxon>Thalassospiraceae</taxon>
        <taxon>Thalassospira</taxon>
    </lineage>
</organism>
<dbReference type="EC" id="2.1.1.37" evidence="1"/>
<dbReference type="Pfam" id="PF00145">
    <property type="entry name" value="DNA_methylase"/>
    <property type="match status" value="1"/>
</dbReference>
<keyword evidence="4 7" id="KW-0949">S-adenosyl-L-methionine</keyword>
<sequence length="325" mass="35874">MKLRTLDLFCGGGGSAWGAQAAGAEIVCGIDAWDLAAQTFEANFGSARGVNLCLDESSGSKLVPDLGPIDLILASPECTNHTCAKGGRPRDEGSKMTARYVLNFAKDLSPRWIVLENVVHMRSWRGYDPLICELEDLGYNVLPQVLDASNFGVPQKRRRLFLLCDRDKNPSPIVTSEYPVGTVESDVIIWEGAWKSKPLYNERRAQATLERAERAIEMLGRGVPFLIVYYGSDGSGGWQPLDRPIRTLTTLDRFGLVTWEGDTPMLRMLQPPELQKAMGFGENYKMPFGSRRDHIKILGNGVCPPVMNAIIRSLTGSEQLLKAAE</sequence>
<dbReference type="InterPro" id="IPR001525">
    <property type="entry name" value="C5_MeTfrase"/>
</dbReference>
<proteinExistence type="inferred from homology"/>
<feature type="active site" evidence="7">
    <location>
        <position position="78"/>
    </location>
</feature>
<dbReference type="EMBL" id="CP024200">
    <property type="protein sequence ID" value="AUG55275.1"/>
    <property type="molecule type" value="Genomic_DNA"/>
</dbReference>
<keyword evidence="5" id="KW-0680">Restriction system</keyword>
<dbReference type="Gene3D" id="3.40.50.150">
    <property type="entry name" value="Vaccinia Virus protein VP39"/>
    <property type="match status" value="1"/>
</dbReference>
<comment type="catalytic activity">
    <reaction evidence="6">
        <text>a 2'-deoxycytidine in DNA + S-adenosyl-L-methionine = a 5-methyl-2'-deoxycytidine in DNA + S-adenosyl-L-homocysteine + H(+)</text>
        <dbReference type="Rhea" id="RHEA:13681"/>
        <dbReference type="Rhea" id="RHEA-COMP:11369"/>
        <dbReference type="Rhea" id="RHEA-COMP:11370"/>
        <dbReference type="ChEBI" id="CHEBI:15378"/>
        <dbReference type="ChEBI" id="CHEBI:57856"/>
        <dbReference type="ChEBI" id="CHEBI:59789"/>
        <dbReference type="ChEBI" id="CHEBI:85452"/>
        <dbReference type="ChEBI" id="CHEBI:85454"/>
        <dbReference type="EC" id="2.1.1.37"/>
    </reaction>
</comment>
<keyword evidence="9" id="KW-1185">Reference proteome</keyword>
<dbReference type="PRINTS" id="PR00105">
    <property type="entry name" value="C5METTRFRASE"/>
</dbReference>
<dbReference type="InterPro" id="IPR029063">
    <property type="entry name" value="SAM-dependent_MTases_sf"/>
</dbReference>
<evidence type="ECO:0000256" key="2">
    <source>
        <dbReference type="ARBA" id="ARBA00022603"/>
    </source>
</evidence>
<gene>
    <name evidence="8" type="ORF">CSC3H3_20550</name>
</gene>
<geneLocation type="plasmid" evidence="9">
    <name>pcsc3h3</name>
</geneLocation>
<evidence type="ECO:0000256" key="1">
    <source>
        <dbReference type="ARBA" id="ARBA00011975"/>
    </source>
</evidence>
<evidence type="ECO:0000256" key="6">
    <source>
        <dbReference type="ARBA" id="ARBA00047422"/>
    </source>
</evidence>
<evidence type="ECO:0000313" key="9">
    <source>
        <dbReference type="Proteomes" id="UP000233458"/>
    </source>
</evidence>
<dbReference type="PANTHER" id="PTHR46098:SF1">
    <property type="entry name" value="TRNA (CYTOSINE(38)-C(5))-METHYLTRANSFERASE"/>
    <property type="match status" value="1"/>
</dbReference>
<dbReference type="InterPro" id="IPR050750">
    <property type="entry name" value="C5-MTase"/>
</dbReference>
<evidence type="ECO:0000256" key="5">
    <source>
        <dbReference type="ARBA" id="ARBA00022747"/>
    </source>
</evidence>
<protein>
    <recommendedName>
        <fullName evidence="1">DNA (cytosine-5-)-methyltransferase</fullName>
        <ecNumber evidence="1">2.1.1.37</ecNumber>
    </recommendedName>
</protein>
<evidence type="ECO:0000256" key="4">
    <source>
        <dbReference type="ARBA" id="ARBA00022691"/>
    </source>
</evidence>
<dbReference type="Gene3D" id="3.90.120.10">
    <property type="entry name" value="DNA Methylase, subunit A, domain 2"/>
    <property type="match status" value="1"/>
</dbReference>
<reference evidence="8 9" key="1">
    <citation type="submission" date="2017-10" db="EMBL/GenBank/DDBJ databases">
        <title>Biodiversity and function of Thalassospira species in the particle-attached aromatic-hydrocarbon-degrading consortia from the surface seawater of the China South Sea.</title>
        <authorList>
            <person name="Dong C."/>
            <person name="Liu R."/>
            <person name="Shao Z."/>
        </authorList>
    </citation>
    <scope>NUCLEOTIDE SEQUENCE [LARGE SCALE GENOMIC DNA]</scope>
    <source>
        <strain evidence="8 9">CSC3H3</strain>
        <plasmid evidence="9">pcsc3h3</plasmid>
    </source>
</reference>
<keyword evidence="2 7" id="KW-0489">Methyltransferase</keyword>
<keyword evidence="3 7" id="KW-0808">Transferase</keyword>
<dbReference type="PANTHER" id="PTHR46098">
    <property type="entry name" value="TRNA (CYTOSINE(38)-C(5))-METHYLTRANSFERASE"/>
    <property type="match status" value="1"/>
</dbReference>
<evidence type="ECO:0000256" key="7">
    <source>
        <dbReference type="PROSITE-ProRule" id="PRU01016"/>
    </source>
</evidence>
<comment type="similarity">
    <text evidence="7">Belongs to the class I-like SAM-binding methyltransferase superfamily. C5-methyltransferase family.</text>
</comment>
<dbReference type="RefSeq" id="WP_101286357.1">
    <property type="nucleotide sequence ID" value="NZ_CP024200.1"/>
</dbReference>